<gene>
    <name evidence="1" type="ORF">B296_00021631</name>
</gene>
<name>A0A426YXF3_ENSVE</name>
<evidence type="ECO:0000313" key="2">
    <source>
        <dbReference type="Proteomes" id="UP000287651"/>
    </source>
</evidence>
<sequence>MISWKRAVEAEIDEDQPAAAADEILLKKTRGASLISSAAAEGASAMVEENNQADGMEVDVNGCNQAEIDEDLHSRQLAVYGRTTMGRLFASNFSSIDPSHLQFVMAASILRAETFGIYVPDWATNPEKLAEAVDKSFLYKVLAGRHNLEDYRNTFASLARLPLFSTAESLPVPPKTIKSRQGLELDSV</sequence>
<proteinExistence type="predicted"/>
<reference evidence="1 2" key="1">
    <citation type="journal article" date="2014" name="Agronomy (Basel)">
        <title>A Draft Genome Sequence for Ensete ventricosum, the Drought-Tolerant Tree Against Hunger.</title>
        <authorList>
            <person name="Harrison J."/>
            <person name="Moore K.A."/>
            <person name="Paszkiewicz K."/>
            <person name="Jones T."/>
            <person name="Grant M."/>
            <person name="Ambacheew D."/>
            <person name="Muzemil S."/>
            <person name="Studholme D.J."/>
        </authorList>
    </citation>
    <scope>NUCLEOTIDE SEQUENCE [LARGE SCALE GENOMIC DNA]</scope>
</reference>
<dbReference type="EMBL" id="AMZH03009649">
    <property type="protein sequence ID" value="RRT56410.1"/>
    <property type="molecule type" value="Genomic_DNA"/>
</dbReference>
<dbReference type="AlphaFoldDB" id="A0A426YXF3"/>
<accession>A0A426YXF3</accession>
<protein>
    <submittedName>
        <fullName evidence="1">Uncharacterized protein</fullName>
    </submittedName>
</protein>
<comment type="caution">
    <text evidence="1">The sequence shown here is derived from an EMBL/GenBank/DDBJ whole genome shotgun (WGS) entry which is preliminary data.</text>
</comment>
<evidence type="ECO:0000313" key="1">
    <source>
        <dbReference type="EMBL" id="RRT56410.1"/>
    </source>
</evidence>
<dbReference type="Proteomes" id="UP000287651">
    <property type="component" value="Unassembled WGS sequence"/>
</dbReference>
<organism evidence="1 2">
    <name type="scientific">Ensete ventricosum</name>
    <name type="common">Abyssinian banana</name>
    <name type="synonym">Musa ensete</name>
    <dbReference type="NCBI Taxonomy" id="4639"/>
    <lineage>
        <taxon>Eukaryota</taxon>
        <taxon>Viridiplantae</taxon>
        <taxon>Streptophyta</taxon>
        <taxon>Embryophyta</taxon>
        <taxon>Tracheophyta</taxon>
        <taxon>Spermatophyta</taxon>
        <taxon>Magnoliopsida</taxon>
        <taxon>Liliopsida</taxon>
        <taxon>Zingiberales</taxon>
        <taxon>Musaceae</taxon>
        <taxon>Ensete</taxon>
    </lineage>
</organism>